<evidence type="ECO:0000256" key="1">
    <source>
        <dbReference type="ARBA" id="ARBA00001947"/>
    </source>
</evidence>
<evidence type="ECO:0000313" key="10">
    <source>
        <dbReference type="EMBL" id="KAF4622061.1"/>
    </source>
</evidence>
<keyword evidence="11" id="KW-1185">Reference proteome</keyword>
<evidence type="ECO:0000256" key="8">
    <source>
        <dbReference type="SAM" id="SignalP"/>
    </source>
</evidence>
<dbReference type="GO" id="GO:0006508">
    <property type="term" value="P:proteolysis"/>
    <property type="evidence" value="ECO:0007669"/>
    <property type="project" value="UniProtKB-KW"/>
</dbReference>
<comment type="cofactor">
    <cofactor evidence="1">
        <name>Zn(2+)</name>
        <dbReference type="ChEBI" id="CHEBI:29105"/>
    </cofactor>
</comment>
<dbReference type="GO" id="GO:0004222">
    <property type="term" value="F:metalloendopeptidase activity"/>
    <property type="evidence" value="ECO:0007669"/>
    <property type="project" value="InterPro"/>
</dbReference>
<keyword evidence="6" id="KW-0862">Zinc</keyword>
<comment type="similarity">
    <text evidence="2">Belongs to the peptidase M35 family.</text>
</comment>
<dbReference type="PANTHER" id="PTHR37016:SF3">
    <property type="entry name" value="NEUTRAL PROTEASE 2-RELATED"/>
    <property type="match status" value="1"/>
</dbReference>
<sequence length="393" mass="43482">MVPKAFLQGILLAASFGSLFVSAAPSLSLSLSGAKYVNAVGDLKVTATLTNTGDETVKVLHDPHGALSDMPADTFSIANEDGSVPNFAGIMVKYVPKVAAEEHEYTVLHPGQSVDVEHDLSSAYDFSSSGEGVYSIHANTHFYIVDPSSPEGVSSVYADSTPHIAQISGIEQQQFDFGSDTEQNVFNATAIADDFEDLEDEVALEGVDLADDEEADLAEDDDDVKTNASFRRCSSRQRRLIRKAAVSAQRYVRSAYNYARSRHGSRNRRYKLWFGRWSPRRYVKVLRAFKRMNQNRYSGYTYDCSCRRSGTYAYVHPDNYGTVYLCGAFWRAPLVGKNSKAGTIVHESSHFTRNAGTIDRAYGHDKCKALALRNPNVAVRNADSYEYYTENTA</sequence>
<dbReference type="PANTHER" id="PTHR37016">
    <property type="match status" value="1"/>
</dbReference>
<comment type="caution">
    <text evidence="10">The sequence shown here is derived from an EMBL/GenBank/DDBJ whole genome shotgun (WGS) entry which is preliminary data.</text>
</comment>
<evidence type="ECO:0000256" key="5">
    <source>
        <dbReference type="ARBA" id="ARBA00022801"/>
    </source>
</evidence>
<reference evidence="10 11" key="1">
    <citation type="submission" date="2019-12" db="EMBL/GenBank/DDBJ databases">
        <authorList>
            <person name="Floudas D."/>
            <person name="Bentzer J."/>
            <person name="Ahren D."/>
            <person name="Johansson T."/>
            <person name="Persson P."/>
            <person name="Tunlid A."/>
        </authorList>
    </citation>
    <scope>NUCLEOTIDE SEQUENCE [LARGE SCALE GENOMIC DNA]</scope>
    <source>
        <strain evidence="10 11">CBS 102.39</strain>
    </source>
</reference>
<evidence type="ECO:0000256" key="6">
    <source>
        <dbReference type="ARBA" id="ARBA00022833"/>
    </source>
</evidence>
<dbReference type="OrthoDB" id="412874at2759"/>
<keyword evidence="5" id="KW-0378">Hydrolase</keyword>
<dbReference type="AlphaFoldDB" id="A0A8H4VTD3"/>
<dbReference type="Gene3D" id="3.40.390.10">
    <property type="entry name" value="Collagenase (Catalytic Domain)"/>
    <property type="match status" value="1"/>
</dbReference>
<dbReference type="InterPro" id="IPR024079">
    <property type="entry name" value="MetalloPept_cat_dom_sf"/>
</dbReference>
<protein>
    <recommendedName>
        <fullName evidence="9">Lysine-specific metallo-endopeptidase domain-containing protein</fullName>
    </recommendedName>
</protein>
<evidence type="ECO:0000259" key="9">
    <source>
        <dbReference type="SMART" id="SM01351"/>
    </source>
</evidence>
<dbReference type="Proteomes" id="UP000521872">
    <property type="component" value="Unassembled WGS sequence"/>
</dbReference>
<dbReference type="GO" id="GO:0046872">
    <property type="term" value="F:metal ion binding"/>
    <property type="evidence" value="ECO:0007669"/>
    <property type="project" value="UniProtKB-KW"/>
</dbReference>
<gene>
    <name evidence="10" type="ORF">D9613_009107</name>
</gene>
<name>A0A8H4VTD3_9AGAR</name>
<accession>A0A8H4VTD3</accession>
<keyword evidence="7" id="KW-0482">Metalloprotease</keyword>
<evidence type="ECO:0000256" key="2">
    <source>
        <dbReference type="ARBA" id="ARBA00010279"/>
    </source>
</evidence>
<dbReference type="InterPro" id="IPR029463">
    <property type="entry name" value="Lys_MEP"/>
</dbReference>
<dbReference type="EMBL" id="JAACJL010000002">
    <property type="protein sequence ID" value="KAF4622061.1"/>
    <property type="molecule type" value="Genomic_DNA"/>
</dbReference>
<dbReference type="InterPro" id="IPR050414">
    <property type="entry name" value="Fungal_M35_metalloproteases"/>
</dbReference>
<evidence type="ECO:0000313" key="11">
    <source>
        <dbReference type="Proteomes" id="UP000521872"/>
    </source>
</evidence>
<keyword evidence="3" id="KW-0645">Protease</keyword>
<evidence type="ECO:0000256" key="3">
    <source>
        <dbReference type="ARBA" id="ARBA00022670"/>
    </source>
</evidence>
<feature type="chain" id="PRO_5034725721" description="Lysine-specific metallo-endopeptidase domain-containing protein" evidence="8">
    <location>
        <begin position="24"/>
        <end position="393"/>
    </location>
</feature>
<proteinExistence type="inferred from homology"/>
<feature type="domain" description="Lysine-specific metallo-endopeptidase" evidence="9">
    <location>
        <begin position="257"/>
        <end position="390"/>
    </location>
</feature>
<dbReference type="SUPFAM" id="SSF55486">
    <property type="entry name" value="Metalloproteases ('zincins'), catalytic domain"/>
    <property type="match status" value="1"/>
</dbReference>
<keyword evidence="4" id="KW-0479">Metal-binding</keyword>
<dbReference type="Pfam" id="PF14521">
    <property type="entry name" value="Aspzincin_M35"/>
    <property type="match status" value="1"/>
</dbReference>
<organism evidence="10 11">
    <name type="scientific">Agrocybe pediades</name>
    <dbReference type="NCBI Taxonomy" id="84607"/>
    <lineage>
        <taxon>Eukaryota</taxon>
        <taxon>Fungi</taxon>
        <taxon>Dikarya</taxon>
        <taxon>Basidiomycota</taxon>
        <taxon>Agaricomycotina</taxon>
        <taxon>Agaricomycetes</taxon>
        <taxon>Agaricomycetidae</taxon>
        <taxon>Agaricales</taxon>
        <taxon>Agaricineae</taxon>
        <taxon>Strophariaceae</taxon>
        <taxon>Agrocybe</taxon>
    </lineage>
</organism>
<evidence type="ECO:0000256" key="4">
    <source>
        <dbReference type="ARBA" id="ARBA00022723"/>
    </source>
</evidence>
<keyword evidence="8" id="KW-0732">Signal</keyword>
<feature type="signal peptide" evidence="8">
    <location>
        <begin position="1"/>
        <end position="23"/>
    </location>
</feature>
<dbReference type="Gene3D" id="2.60.40.2970">
    <property type="match status" value="1"/>
</dbReference>
<dbReference type="SMART" id="SM01351">
    <property type="entry name" value="Aspzincin_M35"/>
    <property type="match status" value="1"/>
</dbReference>
<evidence type="ECO:0000256" key="7">
    <source>
        <dbReference type="ARBA" id="ARBA00023049"/>
    </source>
</evidence>